<feature type="transmembrane region" description="Helical" evidence="11">
    <location>
        <begin position="481"/>
        <end position="504"/>
    </location>
</feature>
<evidence type="ECO:0000256" key="9">
    <source>
        <dbReference type="ARBA" id="ARBA00023303"/>
    </source>
</evidence>
<feature type="domain" description="Cyclic nucleotide-binding" evidence="12">
    <location>
        <begin position="589"/>
        <end position="657"/>
    </location>
</feature>
<dbReference type="InterPro" id="IPR014710">
    <property type="entry name" value="RmlC-like_jellyroll"/>
</dbReference>
<feature type="transmembrane region" description="Helical" evidence="11">
    <location>
        <begin position="196"/>
        <end position="216"/>
    </location>
</feature>
<dbReference type="Proteomes" id="UP001153555">
    <property type="component" value="Unassembled WGS sequence"/>
</dbReference>
<accession>A0A9N7NBK5</accession>
<name>A0A9N7NBK5_STRHE</name>
<feature type="transmembrane region" description="Helical" evidence="11">
    <location>
        <begin position="282"/>
        <end position="305"/>
    </location>
</feature>
<feature type="transmembrane region" description="Helical" evidence="11">
    <location>
        <begin position="228"/>
        <end position="251"/>
    </location>
</feature>
<dbReference type="Gene3D" id="2.60.120.10">
    <property type="entry name" value="Jelly Rolls"/>
    <property type="match status" value="1"/>
</dbReference>
<feature type="compositionally biased region" description="Polar residues" evidence="10">
    <location>
        <begin position="15"/>
        <end position="39"/>
    </location>
</feature>
<evidence type="ECO:0000256" key="5">
    <source>
        <dbReference type="ARBA" id="ARBA00022989"/>
    </source>
</evidence>
<evidence type="ECO:0000313" key="14">
    <source>
        <dbReference type="Proteomes" id="UP001153555"/>
    </source>
</evidence>
<evidence type="ECO:0000256" key="2">
    <source>
        <dbReference type="ARBA" id="ARBA00010486"/>
    </source>
</evidence>
<dbReference type="SMART" id="SM00100">
    <property type="entry name" value="cNMP"/>
    <property type="match status" value="1"/>
</dbReference>
<evidence type="ECO:0000256" key="7">
    <source>
        <dbReference type="ARBA" id="ARBA00023136"/>
    </source>
</evidence>
<organism evidence="13 14">
    <name type="scientific">Striga hermonthica</name>
    <name type="common">Purple witchweed</name>
    <name type="synonym">Buchnera hermonthica</name>
    <dbReference type="NCBI Taxonomy" id="68872"/>
    <lineage>
        <taxon>Eukaryota</taxon>
        <taxon>Viridiplantae</taxon>
        <taxon>Streptophyta</taxon>
        <taxon>Embryophyta</taxon>
        <taxon>Tracheophyta</taxon>
        <taxon>Spermatophyta</taxon>
        <taxon>Magnoliopsida</taxon>
        <taxon>eudicotyledons</taxon>
        <taxon>Gunneridae</taxon>
        <taxon>Pentapetalae</taxon>
        <taxon>asterids</taxon>
        <taxon>lamiids</taxon>
        <taxon>Lamiales</taxon>
        <taxon>Orobanchaceae</taxon>
        <taxon>Buchnereae</taxon>
        <taxon>Striga</taxon>
    </lineage>
</organism>
<dbReference type="InterPro" id="IPR000595">
    <property type="entry name" value="cNMP-bd_dom"/>
</dbReference>
<keyword evidence="7 11" id="KW-0472">Membrane</keyword>
<keyword evidence="4 11" id="KW-0812">Transmembrane</keyword>
<evidence type="ECO:0000256" key="6">
    <source>
        <dbReference type="ARBA" id="ARBA00023065"/>
    </source>
</evidence>
<dbReference type="GO" id="GO:0016020">
    <property type="term" value="C:membrane"/>
    <property type="evidence" value="ECO:0007669"/>
    <property type="project" value="UniProtKB-SubCell"/>
</dbReference>
<gene>
    <name evidence="13" type="ORF">SHERM_01827</name>
</gene>
<evidence type="ECO:0000256" key="1">
    <source>
        <dbReference type="ARBA" id="ARBA00004141"/>
    </source>
</evidence>
<dbReference type="PANTHER" id="PTHR45651">
    <property type="entry name" value="CYCLIC NUCLEOTIDE-GATED ION CHANNEL 15-RELATED-RELATED"/>
    <property type="match status" value="1"/>
</dbReference>
<evidence type="ECO:0000256" key="11">
    <source>
        <dbReference type="SAM" id="Phobius"/>
    </source>
</evidence>
<dbReference type="CDD" id="cd00038">
    <property type="entry name" value="CAP_ED"/>
    <property type="match status" value="1"/>
</dbReference>
<comment type="similarity">
    <text evidence="2">Belongs to the cyclic nucleotide-gated cation channel (TC 1.A.1.5) family.</text>
</comment>
<evidence type="ECO:0000313" key="13">
    <source>
        <dbReference type="EMBL" id="CAA0826627.1"/>
    </source>
</evidence>
<keyword evidence="14" id="KW-1185">Reference proteome</keyword>
<dbReference type="Gene3D" id="1.10.287.630">
    <property type="entry name" value="Helix hairpin bin"/>
    <property type="match status" value="1"/>
</dbReference>
<dbReference type="PROSITE" id="PS50042">
    <property type="entry name" value="CNMP_BINDING_3"/>
    <property type="match status" value="1"/>
</dbReference>
<dbReference type="GO" id="GO:0005216">
    <property type="term" value="F:monoatomic ion channel activity"/>
    <property type="evidence" value="ECO:0007669"/>
    <property type="project" value="InterPro"/>
</dbReference>
<evidence type="ECO:0000256" key="10">
    <source>
        <dbReference type="SAM" id="MobiDB-lite"/>
    </source>
</evidence>
<evidence type="ECO:0000256" key="4">
    <source>
        <dbReference type="ARBA" id="ARBA00022692"/>
    </source>
</evidence>
<dbReference type="SUPFAM" id="SSF81324">
    <property type="entry name" value="Voltage-gated potassium channels"/>
    <property type="match status" value="1"/>
</dbReference>
<comment type="caution">
    <text evidence="13">The sequence shown here is derived from an EMBL/GenBank/DDBJ whole genome shotgun (WGS) entry which is preliminary data.</text>
</comment>
<protein>
    <submittedName>
        <fullName evidence="13">Probable cyclic nucleotide-gated ion channel 20-chloroplastic</fullName>
    </submittedName>
</protein>
<keyword evidence="8" id="KW-1071">Ligand-gated ion channel</keyword>
<reference evidence="13" key="1">
    <citation type="submission" date="2019-12" db="EMBL/GenBank/DDBJ databases">
        <authorList>
            <person name="Scholes J."/>
        </authorList>
    </citation>
    <scope>NUCLEOTIDE SEQUENCE</scope>
</reference>
<feature type="transmembrane region" description="Helical" evidence="11">
    <location>
        <begin position="353"/>
        <end position="378"/>
    </location>
</feature>
<feature type="region of interest" description="Disordered" evidence="10">
    <location>
        <begin position="1"/>
        <end position="39"/>
    </location>
</feature>
<keyword evidence="3" id="KW-0813">Transport</keyword>
<dbReference type="AlphaFoldDB" id="A0A9N7NBK5"/>
<dbReference type="PANTHER" id="PTHR45651:SF11">
    <property type="entry name" value="CYCLIC NUCLEOTIDE-GATED ION CHANNEL 20, CHLOROPLASTIC-RELATED"/>
    <property type="match status" value="1"/>
</dbReference>
<keyword evidence="9" id="KW-0407">Ion channel</keyword>
<evidence type="ECO:0000256" key="3">
    <source>
        <dbReference type="ARBA" id="ARBA00022448"/>
    </source>
</evidence>
<dbReference type="InterPro" id="IPR005821">
    <property type="entry name" value="Ion_trans_dom"/>
</dbReference>
<dbReference type="OrthoDB" id="421226at2759"/>
<evidence type="ECO:0000259" key="12">
    <source>
        <dbReference type="PROSITE" id="PS50042"/>
    </source>
</evidence>
<dbReference type="InterPro" id="IPR018490">
    <property type="entry name" value="cNMP-bd_dom_sf"/>
</dbReference>
<dbReference type="EMBL" id="CACSLK010027624">
    <property type="protein sequence ID" value="CAA0826627.1"/>
    <property type="molecule type" value="Genomic_DNA"/>
</dbReference>
<sequence>MDPSERDEVPMLQGSYIQSDEGSKNSITNKGLSTRTRSASMSIPTNSIYSSEYERSLVGFTGPLRTEKGRNSIAQTSVDLYALRRKANEPKIERFPSSIIDRGNDDSDDFVGRNENLYKSGQLGMCSDPYCTTCPMYDNVNGYKYNKTPQMLDAKFHNMIYGDAKGWAKRMYSHIQPYIPGVMNPHAKVVKQWNKFFLISCLFAIFLDPLFFFLLWVQQDNKCIVLNWPMTTTIVILRSIADSIYFIHILLQFRLAYVAPESTVTGAGDLVDDPIKIARNYLLGYFVIDFFIVLPLPQIIILMVLPDSMGSSGANYAKNLLRAAILIQYIPRLYRFLPLIAGSSPSGFIFESAWANFVMNLLTFVLGSHVIGSWWYLFGLQRVNQCFRDACSESSIKMCMEFLDCGHGDRHERFGRDSTWELWKNNPNATACFSRDGFDYGIYQSAVNLTTHKSIVTRYIYSLFWGFQQISTLAGNQVPSYFVGEVLFTMVIIGTGLLLFALLIGNMQNFLQALGRRKFEMCMRRRDVEQWMSHRRLPEALRKQVRDSERFNWAATRGVNEDMLMENLPEDLQREIRRHLFKFLKKVRIFQLLDEPIIDAMCERLRTKTYIKGSKILCRGGLVDKMVFIIRGKMESIGEDLIVVPLSEGDVCGEELLTWCLEHSSVNKDGKAIRIPGHRLLSNRLVRCLTNVEAFVLRSADLEEVTSLFARFLRSPRVQGAIRYESPYWRGLAAKRIQVAWRYRQKRINRTA</sequence>
<evidence type="ECO:0000256" key="8">
    <source>
        <dbReference type="ARBA" id="ARBA00023286"/>
    </source>
</evidence>
<dbReference type="Gene3D" id="1.10.287.70">
    <property type="match status" value="1"/>
</dbReference>
<dbReference type="SUPFAM" id="SSF51206">
    <property type="entry name" value="cAMP-binding domain-like"/>
    <property type="match status" value="1"/>
</dbReference>
<comment type="subcellular location">
    <subcellularLocation>
        <location evidence="1">Membrane</location>
        <topology evidence="1">Multi-pass membrane protein</topology>
    </subcellularLocation>
</comment>
<keyword evidence="5 11" id="KW-1133">Transmembrane helix</keyword>
<proteinExistence type="inferred from homology"/>
<dbReference type="Pfam" id="PF00520">
    <property type="entry name" value="Ion_trans"/>
    <property type="match status" value="1"/>
</dbReference>
<keyword evidence="6" id="KW-0406">Ion transport</keyword>